<dbReference type="RefSeq" id="WP_015686963.1">
    <property type="nucleotide sequence ID" value="NC_017082.1"/>
</dbReference>
<feature type="domain" description="DUF6894" evidence="1">
    <location>
        <begin position="3"/>
        <end position="74"/>
    </location>
</feature>
<sequence>MPRYYFDLLDGDILAVDEEGVELPNLPAAQAEAARSLADMARDAVHDSMFAVDRRDLAIEVRDADGPVMQVKFTFEVERSRH</sequence>
<reference evidence="2 3" key="1">
    <citation type="journal article" date="2012" name="Microbes Environ.">
        <title>Complete genome sequence of Bradyrhizobium sp. S23321: insights into symbiosis evolution in soil oligotrophs.</title>
        <authorList>
            <person name="Okubo T."/>
            <person name="Tsukui T."/>
            <person name="Maita H."/>
            <person name="Okamoto S."/>
            <person name="Oshima K."/>
            <person name="Fujisawa T."/>
            <person name="Saito A."/>
            <person name="Futamata H."/>
            <person name="Hattori R."/>
            <person name="Shimomura Y."/>
            <person name="Haruta S."/>
            <person name="Morimoto S."/>
            <person name="Wang Y."/>
            <person name="Sakai Y."/>
            <person name="Hattori M."/>
            <person name="Aizawa S."/>
            <person name="Nagashima K.V.P."/>
            <person name="Masuda S."/>
            <person name="Hattori T."/>
            <person name="Yamashita A."/>
            <person name="Bao Z."/>
            <person name="Hayatsu M."/>
            <person name="Kajiya-Kanegae H."/>
            <person name="Yoshinaga I."/>
            <person name="Sakamoto K."/>
            <person name="Toyota K."/>
            <person name="Nakao M."/>
            <person name="Kohara M."/>
            <person name="Anda M."/>
            <person name="Niwa R."/>
            <person name="Jung-Hwan P."/>
            <person name="Sameshima-Saito R."/>
            <person name="Tokuda S."/>
            <person name="Yamamoto S."/>
            <person name="Yamamoto S."/>
            <person name="Yokoyama T."/>
            <person name="Akutsu T."/>
            <person name="Nakamura Y."/>
            <person name="Nakahira-Yanaka Y."/>
            <person name="Takada Hoshino Y."/>
            <person name="Hirakawa H."/>
            <person name="Mitsui H."/>
            <person name="Terasawa K."/>
            <person name="Itakura M."/>
            <person name="Sato S."/>
            <person name="Ikeda-Ohtsubo W."/>
            <person name="Sakakura N."/>
            <person name="Kaminuma E."/>
            <person name="Minamisawa K."/>
        </authorList>
    </citation>
    <scope>NUCLEOTIDE SEQUENCE [LARGE SCALE GENOMIC DNA]</scope>
    <source>
        <strain evidence="2 3">S23321</strain>
    </source>
</reference>
<accession>A0AAI8MFU1</accession>
<dbReference type="EMBL" id="AP012279">
    <property type="protein sequence ID" value="BAL77684.1"/>
    <property type="molecule type" value="Genomic_DNA"/>
</dbReference>
<dbReference type="Proteomes" id="UP000007886">
    <property type="component" value="Chromosome"/>
</dbReference>
<protein>
    <recommendedName>
        <fullName evidence="1">DUF6894 domain-containing protein</fullName>
    </recommendedName>
</protein>
<evidence type="ECO:0000259" key="1">
    <source>
        <dbReference type="Pfam" id="PF21834"/>
    </source>
</evidence>
<proteinExistence type="predicted"/>
<gene>
    <name evidence="2" type="ORF">S23_44900</name>
</gene>
<dbReference type="KEGG" id="brs:S23_44900"/>
<dbReference type="AlphaFoldDB" id="A0AAI8MFU1"/>
<dbReference type="InterPro" id="IPR054189">
    <property type="entry name" value="DUF6894"/>
</dbReference>
<evidence type="ECO:0000313" key="2">
    <source>
        <dbReference type="EMBL" id="BAL77684.1"/>
    </source>
</evidence>
<dbReference type="Pfam" id="PF21834">
    <property type="entry name" value="DUF6894"/>
    <property type="match status" value="1"/>
</dbReference>
<evidence type="ECO:0000313" key="3">
    <source>
        <dbReference type="Proteomes" id="UP000007886"/>
    </source>
</evidence>
<keyword evidence="3" id="KW-1185">Reference proteome</keyword>
<name>A0AAI8MFU1_9BRAD</name>
<organism evidence="2 3">
    <name type="scientific">Bradyrhizobium cosmicum</name>
    <dbReference type="NCBI Taxonomy" id="1404864"/>
    <lineage>
        <taxon>Bacteria</taxon>
        <taxon>Pseudomonadati</taxon>
        <taxon>Pseudomonadota</taxon>
        <taxon>Alphaproteobacteria</taxon>
        <taxon>Hyphomicrobiales</taxon>
        <taxon>Nitrobacteraceae</taxon>
        <taxon>Bradyrhizobium</taxon>
    </lineage>
</organism>